<feature type="transmembrane region" description="Helical" evidence="1">
    <location>
        <begin position="301"/>
        <end position="320"/>
    </location>
</feature>
<feature type="transmembrane region" description="Helical" evidence="1">
    <location>
        <begin position="7"/>
        <end position="24"/>
    </location>
</feature>
<proteinExistence type="predicted"/>
<name>A0A0E3UTW4_9FUSO</name>
<accession>A0A0E3UTW4</accession>
<keyword evidence="1" id="KW-0812">Transmembrane</keyword>
<dbReference type="RefSeq" id="WP_046328680.1">
    <property type="nucleotide sequence ID" value="NZ_CP011280.1"/>
</dbReference>
<dbReference type="STRING" id="187101.VC03_03435"/>
<dbReference type="PANTHER" id="PTHR34289">
    <property type="entry name" value="PROTEIN, PUTATIVE (DUF819)-RELATED"/>
    <property type="match status" value="1"/>
</dbReference>
<dbReference type="Pfam" id="PF05684">
    <property type="entry name" value="DUF819"/>
    <property type="match status" value="1"/>
</dbReference>
<feature type="transmembrane region" description="Helical" evidence="1">
    <location>
        <begin position="209"/>
        <end position="226"/>
    </location>
</feature>
<dbReference type="InterPro" id="IPR008537">
    <property type="entry name" value="DUF819"/>
</dbReference>
<evidence type="ECO:0000256" key="1">
    <source>
        <dbReference type="SAM" id="Phobius"/>
    </source>
</evidence>
<feature type="transmembrane region" description="Helical" evidence="1">
    <location>
        <begin position="91"/>
        <end position="113"/>
    </location>
</feature>
<dbReference type="KEGG" id="sns:VC03_03435"/>
<feature type="transmembrane region" description="Helical" evidence="1">
    <location>
        <begin position="63"/>
        <end position="85"/>
    </location>
</feature>
<dbReference type="PATRIC" id="fig|1069640.6.peg.677"/>
<dbReference type="OrthoDB" id="653763at2"/>
<evidence type="ECO:0000313" key="3">
    <source>
        <dbReference type="Proteomes" id="UP000033103"/>
    </source>
</evidence>
<feature type="transmembrane region" description="Helical" evidence="1">
    <location>
        <begin position="30"/>
        <end position="51"/>
    </location>
</feature>
<dbReference type="HOGENOM" id="CLU_034724_0_0_0"/>
<evidence type="ECO:0000313" key="2">
    <source>
        <dbReference type="EMBL" id="AKC95574.1"/>
    </source>
</evidence>
<reference evidence="2 3" key="1">
    <citation type="journal article" date="2012" name="BMC Genomics">
        <title>Genomic sequence analysis and characterization of Sneathia amnii sp. nov.</title>
        <authorList>
            <consortium name="Vaginal Microbiome Consortium (additional members)"/>
            <person name="Harwich M.D.Jr."/>
            <person name="Serrano M.G."/>
            <person name="Fettweis J.M."/>
            <person name="Alves J.M."/>
            <person name="Reimers M.A."/>
            <person name="Buck G.A."/>
            <person name="Jefferson K.K."/>
        </authorList>
    </citation>
    <scope>NUCLEOTIDE SEQUENCE [LARGE SCALE GENOMIC DNA]</scope>
    <source>
        <strain evidence="2 3">SN35</strain>
    </source>
</reference>
<feature type="transmembrane region" description="Helical" evidence="1">
    <location>
        <begin position="120"/>
        <end position="141"/>
    </location>
</feature>
<keyword evidence="1" id="KW-1133">Transmembrane helix</keyword>
<dbReference type="EMBL" id="CP011280">
    <property type="protein sequence ID" value="AKC95574.1"/>
    <property type="molecule type" value="Genomic_DNA"/>
</dbReference>
<dbReference type="AlphaFoldDB" id="A0A0E3UTW4"/>
<keyword evidence="1" id="KW-0472">Membrane</keyword>
<keyword evidence="3" id="KW-1185">Reference proteome</keyword>
<dbReference type="PANTHER" id="PTHR34289:SF8">
    <property type="entry name" value="DUF819 DOMAIN-CONTAINING PROTEIN"/>
    <property type="match status" value="1"/>
</dbReference>
<dbReference type="Proteomes" id="UP000033103">
    <property type="component" value="Chromosome"/>
</dbReference>
<sequence length="383" mass="41709">MILGDNIWTLWSIILVITALSIYLEQTYTVAAKISGAIIALVCALSLSNLGIIPIESTVYDTVWSYIVPLAIPLLLFQCNLLQIYKQSQRLIIIFLLSSVGTTVGAIVAYVLLHKYIPSLNSIAGAMTASYIGGGVNFVAVSTSLKIDPKLVSATIVSDNLLMVLYFLVLITMPSLKFFNKHFKREYTKEEESCISMENKKASISLKDLALSFAASIVIVTVSFKISDIILGDFNNSFALFIGNKYLILTTISVLCATVFSKFFESLSGTQELGTFLIYIFFVVIGIPASVTSIIKNSPLLLVFCLIIVVINMIVTLFFAKILGFSLEEAILVSNANIGGPTTAVAMAMSKGWKKYVAPIMLVGTLGYVIGNYVGLFIGYHLV</sequence>
<feature type="transmembrane region" description="Helical" evidence="1">
    <location>
        <begin position="161"/>
        <end position="179"/>
    </location>
</feature>
<feature type="transmembrane region" description="Helical" evidence="1">
    <location>
        <begin position="276"/>
        <end position="295"/>
    </location>
</feature>
<gene>
    <name evidence="2" type="ORF">VC03_03435</name>
</gene>
<protein>
    <submittedName>
        <fullName evidence="2">Membrane protein</fullName>
    </submittedName>
</protein>
<feature type="transmembrane region" description="Helical" evidence="1">
    <location>
        <begin position="356"/>
        <end position="380"/>
    </location>
</feature>
<organism evidence="2 3">
    <name type="scientific">Sneathia vaginalis</name>
    <dbReference type="NCBI Taxonomy" id="187101"/>
    <lineage>
        <taxon>Bacteria</taxon>
        <taxon>Fusobacteriati</taxon>
        <taxon>Fusobacteriota</taxon>
        <taxon>Fusobacteriia</taxon>
        <taxon>Fusobacteriales</taxon>
        <taxon>Leptotrichiaceae</taxon>
        <taxon>Sneathia</taxon>
    </lineage>
</organism>
<feature type="transmembrane region" description="Helical" evidence="1">
    <location>
        <begin position="246"/>
        <end position="264"/>
    </location>
</feature>